<name>E6VWG7_PSEA9</name>
<evidence type="ECO:0000313" key="1">
    <source>
        <dbReference type="EMBL" id="ADU61373.1"/>
    </source>
</evidence>
<dbReference type="OrthoDB" id="5458763at2"/>
<dbReference type="Proteomes" id="UP000002191">
    <property type="component" value="Chromosome"/>
</dbReference>
<reference evidence="2" key="1">
    <citation type="submission" date="2010-12" db="EMBL/GenBank/DDBJ databases">
        <title>Complete sequence of Desulfovibrio aespoeensis Aspo-2.</title>
        <authorList>
            <consortium name="US DOE Joint Genome Institute"/>
            <person name="Lucas S."/>
            <person name="Copeland A."/>
            <person name="Lapidus A."/>
            <person name="Cheng J.-F."/>
            <person name="Goodwin L."/>
            <person name="Pitluck S."/>
            <person name="Chertkov O."/>
            <person name="Misra M."/>
            <person name="Detter J.C."/>
            <person name="Han C."/>
            <person name="Tapia R."/>
            <person name="Land M."/>
            <person name="Hauser L."/>
            <person name="Kyrpides N."/>
            <person name="Ivanova N."/>
            <person name="Ovchinnikova G."/>
            <person name="Pedersen K."/>
            <person name="Jagevall S."/>
            <person name="Hazen T."/>
            <person name="Woyke T."/>
        </authorList>
    </citation>
    <scope>NUCLEOTIDE SEQUENCE [LARGE SCALE GENOMIC DNA]</scope>
    <source>
        <strain evidence="2">ATCC 700646 / DSM 10631 / Aspo-2</strain>
    </source>
</reference>
<dbReference type="eggNOG" id="ENOG502ZVWC">
    <property type="taxonomic scope" value="Bacteria"/>
</dbReference>
<organism evidence="1 2">
    <name type="scientific">Pseudodesulfovibrio aespoeensis (strain ATCC 700646 / DSM 10631 / Aspo-2)</name>
    <name type="common">Desulfovibrio aespoeensis</name>
    <dbReference type="NCBI Taxonomy" id="643562"/>
    <lineage>
        <taxon>Bacteria</taxon>
        <taxon>Pseudomonadati</taxon>
        <taxon>Thermodesulfobacteriota</taxon>
        <taxon>Desulfovibrionia</taxon>
        <taxon>Desulfovibrionales</taxon>
        <taxon>Desulfovibrionaceae</taxon>
    </lineage>
</organism>
<dbReference type="KEGG" id="das:Daes_0348"/>
<reference evidence="1 2" key="2">
    <citation type="journal article" date="2014" name="Genome Announc.">
        <title>Complete Genome Sequence of the Subsurface, Mesophilic Sulfate-Reducing Bacterium Desulfovibrio aespoeensis Aspo-2.</title>
        <authorList>
            <person name="Pedersen K."/>
            <person name="Bengtsson A."/>
            <person name="Edlund J."/>
            <person name="Rabe L."/>
            <person name="Hazen T."/>
            <person name="Chakraborty R."/>
            <person name="Goodwin L."/>
            <person name="Shapiro N."/>
        </authorList>
    </citation>
    <scope>NUCLEOTIDE SEQUENCE [LARGE SCALE GENOMIC DNA]</scope>
    <source>
        <strain evidence="2">ATCC 700646 / DSM 10631 / Aspo-2</strain>
    </source>
</reference>
<evidence type="ECO:0000313" key="2">
    <source>
        <dbReference type="Proteomes" id="UP000002191"/>
    </source>
</evidence>
<proteinExistence type="predicted"/>
<sequence length="190" mass="19965" precursor="true">MMKTCTGAGMIVLLLALALIGGCAKGDAVKLTYALGKTTVPCVGEVIVFKFEDKRPVTRLGTDKNGAPVETVSDVADWMGWALFDEFKAAGCDPKYRTSTVSPGSTPLVTGEILEVTLNQTGTTTWAGKVSVRIVLQRDGEIIHSEKFSSEVEDAAVPGYTTPSGIMADALRGLMGEIVPAVAGRLGARD</sequence>
<accession>E6VWG7</accession>
<dbReference type="AlphaFoldDB" id="E6VWG7"/>
<dbReference type="HOGENOM" id="CLU_1445494_0_0_7"/>
<evidence type="ECO:0008006" key="3">
    <source>
        <dbReference type="Google" id="ProtNLM"/>
    </source>
</evidence>
<dbReference type="RefSeq" id="WP_013513310.1">
    <property type="nucleotide sequence ID" value="NC_014844.1"/>
</dbReference>
<gene>
    <name evidence="1" type="ordered locus">Daes_0348</name>
</gene>
<keyword evidence="2" id="KW-1185">Reference proteome</keyword>
<dbReference type="STRING" id="643562.Daes_0348"/>
<dbReference type="EMBL" id="CP002431">
    <property type="protein sequence ID" value="ADU61373.1"/>
    <property type="molecule type" value="Genomic_DNA"/>
</dbReference>
<protein>
    <recommendedName>
        <fullName evidence="3">ABC-type transport auxiliary lipoprotein component domain-containing protein</fullName>
    </recommendedName>
</protein>
<dbReference type="PROSITE" id="PS51257">
    <property type="entry name" value="PROKAR_LIPOPROTEIN"/>
    <property type="match status" value="1"/>
</dbReference>